<evidence type="ECO:0000313" key="3">
    <source>
        <dbReference type="Proteomes" id="UP001501479"/>
    </source>
</evidence>
<name>A0ABP7DGF0_9GAMM</name>
<sequence>MVIGVQAWIALALVLVVVIYGVLALSGVGVDGGEHEEQR</sequence>
<organism evidence="2 3">
    <name type="scientific">Oceanisphaera sediminis</name>
    <dbReference type="NCBI Taxonomy" id="981381"/>
    <lineage>
        <taxon>Bacteria</taxon>
        <taxon>Pseudomonadati</taxon>
        <taxon>Pseudomonadota</taxon>
        <taxon>Gammaproteobacteria</taxon>
        <taxon>Aeromonadales</taxon>
        <taxon>Aeromonadaceae</taxon>
        <taxon>Oceanisphaera</taxon>
    </lineage>
</organism>
<accession>A0ABP7DGF0</accession>
<comment type="caution">
    <text evidence="2">The sequence shown here is derived from an EMBL/GenBank/DDBJ whole genome shotgun (WGS) entry which is preliminary data.</text>
</comment>
<keyword evidence="1" id="KW-0472">Membrane</keyword>
<evidence type="ECO:0000256" key="1">
    <source>
        <dbReference type="SAM" id="Phobius"/>
    </source>
</evidence>
<gene>
    <name evidence="2" type="ORF">GCM10022421_08750</name>
</gene>
<dbReference type="EMBL" id="BAABDS010000010">
    <property type="protein sequence ID" value="GAA3704171.1"/>
    <property type="molecule type" value="Genomic_DNA"/>
</dbReference>
<keyword evidence="1" id="KW-1133">Transmembrane helix</keyword>
<proteinExistence type="predicted"/>
<dbReference type="Proteomes" id="UP001501479">
    <property type="component" value="Unassembled WGS sequence"/>
</dbReference>
<reference evidence="3" key="1">
    <citation type="journal article" date="2019" name="Int. J. Syst. Evol. Microbiol.">
        <title>The Global Catalogue of Microorganisms (GCM) 10K type strain sequencing project: providing services to taxonomists for standard genome sequencing and annotation.</title>
        <authorList>
            <consortium name="The Broad Institute Genomics Platform"/>
            <consortium name="The Broad Institute Genome Sequencing Center for Infectious Disease"/>
            <person name="Wu L."/>
            <person name="Ma J."/>
        </authorList>
    </citation>
    <scope>NUCLEOTIDE SEQUENCE [LARGE SCALE GENOMIC DNA]</scope>
    <source>
        <strain evidence="3">JCM 17329</strain>
    </source>
</reference>
<feature type="transmembrane region" description="Helical" evidence="1">
    <location>
        <begin position="6"/>
        <end position="30"/>
    </location>
</feature>
<keyword evidence="3" id="KW-1185">Reference proteome</keyword>
<protein>
    <submittedName>
        <fullName evidence="2">Uncharacterized protein</fullName>
    </submittedName>
</protein>
<evidence type="ECO:0000313" key="2">
    <source>
        <dbReference type="EMBL" id="GAA3704171.1"/>
    </source>
</evidence>
<keyword evidence="1" id="KW-0812">Transmembrane</keyword>